<sequence>MALPPRCNAIKFLSTSLIIALLSACGGSGSGSSSDPKVDDNSPELVITNDTITNVSGRMGSVGIAIIDNDTIDGSNLTLEQISISMVNSHAPLSLTEEGLVTVMPMTSAGTYDLVYKVCLVDEPTVCASGSVSVEVIAAELTLSDDTINDINGGFANENILNVLANDLIDSDSISATEVTTSVISISPELSLLGEHVSVAANISTGEYALTYQVCENLNPENCASANATVNVNKGQFMGGAAGVAYTSDSASGFTDENGGYIYSQGDNISFYIGGTKLGETTQALTSLSPLDLVPGAEIPVTQLQAREFIDDYDDYEKFPKLSEMINIVAMLYTVDKDKDTSNGIAIDTNLHAFWADKSFNLKQEIDDLDRDNLITIALYKAFDQSLISNADITFHFKALDLIAAQQNLMPQVPGKTKESYSSNGVLQEYYNIYLNAETNSTDWDYYELDSEGNVVADSFTKDRYFHDSNVNYLGWEYYEGETKTSSGLYTMNIHGNRLQRVFEQLGVMTGSSWYEYNNIGFETASYDDEDGDTISDNSDFSEYDENGNLTSYSSDDDGDGVIDYKYTREYTNNVLTKETDYSSIDTPEGPQLVIENVSYSYYNEQGLRIRVENDEGGDEIINYISEWVYNEDGEEIEYRSDGNFSDELYDYVSVSTYENGYVMSRLTDSDGDGTTDYGYYYEYDERGNRTSNTYYDGDLVTPLYRNTYTYDEMNNITQRINDHNGDGVIDYTYVYTYDEFGNNTSYSNFRGELINGNARYRYDYEYSVGSYTDWWKLYY</sequence>
<keyword evidence="2" id="KW-0732">Signal</keyword>
<protein>
    <recommendedName>
        <fullName evidence="5">YD repeat-containing protein</fullName>
    </recommendedName>
</protein>
<name>A0ABY9TMT5_9GAMM</name>
<feature type="chain" id="PRO_5047156228" description="YD repeat-containing protein" evidence="2">
    <location>
        <begin position="27"/>
        <end position="780"/>
    </location>
</feature>
<dbReference type="Proteomes" id="UP001248581">
    <property type="component" value="Chromosome"/>
</dbReference>
<accession>A0ABY9TMT5</accession>
<evidence type="ECO:0000313" key="3">
    <source>
        <dbReference type="EMBL" id="WNC70072.1"/>
    </source>
</evidence>
<feature type="signal peptide" evidence="2">
    <location>
        <begin position="1"/>
        <end position="26"/>
    </location>
</feature>
<evidence type="ECO:0000313" key="4">
    <source>
        <dbReference type="Proteomes" id="UP001248581"/>
    </source>
</evidence>
<dbReference type="EMBL" id="CP134146">
    <property type="protein sequence ID" value="WNC70072.1"/>
    <property type="molecule type" value="Genomic_DNA"/>
</dbReference>
<dbReference type="PROSITE" id="PS51257">
    <property type="entry name" value="PROKAR_LIPOPROTEIN"/>
    <property type="match status" value="1"/>
</dbReference>
<proteinExistence type="predicted"/>
<dbReference type="Gene3D" id="2.180.10.10">
    <property type="entry name" value="RHS repeat-associated core"/>
    <property type="match status" value="1"/>
</dbReference>
<feature type="region of interest" description="Disordered" evidence="1">
    <location>
        <begin position="526"/>
        <end position="556"/>
    </location>
</feature>
<keyword evidence="4" id="KW-1185">Reference proteome</keyword>
<organism evidence="3 4">
    <name type="scientific">Thalassotalea nanhaiensis</name>
    <dbReference type="NCBI Taxonomy" id="3065648"/>
    <lineage>
        <taxon>Bacteria</taxon>
        <taxon>Pseudomonadati</taxon>
        <taxon>Pseudomonadota</taxon>
        <taxon>Gammaproteobacteria</taxon>
        <taxon>Alteromonadales</taxon>
        <taxon>Colwelliaceae</taxon>
        <taxon>Thalassotalea</taxon>
    </lineage>
</organism>
<dbReference type="RefSeq" id="WP_348389213.1">
    <property type="nucleotide sequence ID" value="NZ_CP134146.1"/>
</dbReference>
<gene>
    <name evidence="3" type="ORF">RI845_08020</name>
</gene>
<evidence type="ECO:0008006" key="5">
    <source>
        <dbReference type="Google" id="ProtNLM"/>
    </source>
</evidence>
<feature type="compositionally biased region" description="Acidic residues" evidence="1">
    <location>
        <begin position="526"/>
        <end position="546"/>
    </location>
</feature>
<evidence type="ECO:0000256" key="1">
    <source>
        <dbReference type="SAM" id="MobiDB-lite"/>
    </source>
</evidence>
<reference evidence="4" key="1">
    <citation type="submission" date="2023-09" db="EMBL/GenBank/DDBJ databases">
        <authorList>
            <person name="Li S."/>
            <person name="Li X."/>
            <person name="Zhang C."/>
            <person name="Zhao Z."/>
        </authorList>
    </citation>
    <scope>NUCLEOTIDE SEQUENCE [LARGE SCALE GENOMIC DNA]</scope>
    <source>
        <strain evidence="4">SQ345</strain>
    </source>
</reference>
<evidence type="ECO:0000256" key="2">
    <source>
        <dbReference type="SAM" id="SignalP"/>
    </source>
</evidence>